<dbReference type="CDD" id="cd07377">
    <property type="entry name" value="WHTH_GntR"/>
    <property type="match status" value="1"/>
</dbReference>
<dbReference type="InterPro" id="IPR050679">
    <property type="entry name" value="Bact_HTH_transcr_reg"/>
</dbReference>
<dbReference type="InterPro" id="IPR012702">
    <property type="entry name" value="CP_lyase_PhnF"/>
</dbReference>
<protein>
    <submittedName>
        <fullName evidence="5">GntR family transcriptional regulator</fullName>
    </submittedName>
</protein>
<organism evidence="5 6">
    <name type="scientific">Glaciihabitans tibetensis</name>
    <dbReference type="NCBI Taxonomy" id="1266600"/>
    <lineage>
        <taxon>Bacteria</taxon>
        <taxon>Bacillati</taxon>
        <taxon>Actinomycetota</taxon>
        <taxon>Actinomycetes</taxon>
        <taxon>Micrococcales</taxon>
        <taxon>Microbacteriaceae</taxon>
        <taxon>Glaciihabitans</taxon>
    </lineage>
</organism>
<name>A0A2T0VET0_9MICO</name>
<dbReference type="SMART" id="SM00345">
    <property type="entry name" value="HTH_GNTR"/>
    <property type="match status" value="1"/>
</dbReference>
<dbReference type="EMBL" id="PVTL01000004">
    <property type="protein sequence ID" value="PRY68622.1"/>
    <property type="molecule type" value="Genomic_DNA"/>
</dbReference>
<dbReference type="GO" id="GO:0045892">
    <property type="term" value="P:negative regulation of DNA-templated transcription"/>
    <property type="evidence" value="ECO:0007669"/>
    <property type="project" value="TreeGrafter"/>
</dbReference>
<evidence type="ECO:0000256" key="3">
    <source>
        <dbReference type="ARBA" id="ARBA00023163"/>
    </source>
</evidence>
<gene>
    <name evidence="5" type="ORF">B0I08_104325</name>
</gene>
<keyword evidence="1" id="KW-0805">Transcription regulation</keyword>
<accession>A0A2T0VET0</accession>
<feature type="domain" description="HTH gntR-type" evidence="4">
    <location>
        <begin position="14"/>
        <end position="82"/>
    </location>
</feature>
<sequence>MTDRTPGTRSSSGYSAWRLIAEELRAEIGDGRLRAGDRLPTEAALAERFSVNRHTARQATATLAEDGLVESRRGSGTYVTGEAMRLHRIGVRTRLTKSLGEKASASGNLRVLNSAVEDAPTDIARRLALDGGKAVRIETTRSAGGQQISMSTHWFDVSRLPDIATVLRRTGSVTSALRESGVDDYVRTSTVVGARHATASEVAVLDLGQGAIVLVTEGLDSLTDGTPLQHVVTRFAAQRVRLDIEHPRAD</sequence>
<dbReference type="SUPFAM" id="SSF64288">
    <property type="entry name" value="Chorismate lyase-like"/>
    <property type="match status" value="1"/>
</dbReference>
<dbReference type="SUPFAM" id="SSF46785">
    <property type="entry name" value="Winged helix' DNA-binding domain"/>
    <property type="match status" value="1"/>
</dbReference>
<evidence type="ECO:0000256" key="1">
    <source>
        <dbReference type="ARBA" id="ARBA00023015"/>
    </source>
</evidence>
<proteinExistence type="predicted"/>
<dbReference type="InterPro" id="IPR000524">
    <property type="entry name" value="Tscrpt_reg_HTH_GntR"/>
</dbReference>
<dbReference type="PRINTS" id="PR00035">
    <property type="entry name" value="HTHGNTR"/>
</dbReference>
<keyword evidence="6" id="KW-1185">Reference proteome</keyword>
<dbReference type="PANTHER" id="PTHR44846">
    <property type="entry name" value="MANNOSYL-D-GLYCERATE TRANSPORT/METABOLISM SYSTEM REPRESSOR MNGR-RELATED"/>
    <property type="match status" value="1"/>
</dbReference>
<evidence type="ECO:0000259" key="4">
    <source>
        <dbReference type="PROSITE" id="PS50949"/>
    </source>
</evidence>
<dbReference type="AlphaFoldDB" id="A0A2T0VET0"/>
<dbReference type="OrthoDB" id="3210131at2"/>
<evidence type="ECO:0000256" key="2">
    <source>
        <dbReference type="ARBA" id="ARBA00023125"/>
    </source>
</evidence>
<dbReference type="Pfam" id="PF07702">
    <property type="entry name" value="UTRA"/>
    <property type="match status" value="1"/>
</dbReference>
<dbReference type="Proteomes" id="UP000237983">
    <property type="component" value="Unassembled WGS sequence"/>
</dbReference>
<dbReference type="RefSeq" id="WP_106212210.1">
    <property type="nucleotide sequence ID" value="NZ_PVTL01000004.1"/>
</dbReference>
<evidence type="ECO:0000313" key="6">
    <source>
        <dbReference type="Proteomes" id="UP000237983"/>
    </source>
</evidence>
<dbReference type="SMART" id="SM00866">
    <property type="entry name" value="UTRA"/>
    <property type="match status" value="1"/>
</dbReference>
<dbReference type="PANTHER" id="PTHR44846:SF1">
    <property type="entry name" value="MANNOSYL-D-GLYCERATE TRANSPORT_METABOLISM SYSTEM REPRESSOR MNGR-RELATED"/>
    <property type="match status" value="1"/>
</dbReference>
<dbReference type="Pfam" id="PF00392">
    <property type="entry name" value="GntR"/>
    <property type="match status" value="1"/>
</dbReference>
<dbReference type="GO" id="GO:0003700">
    <property type="term" value="F:DNA-binding transcription factor activity"/>
    <property type="evidence" value="ECO:0007669"/>
    <property type="project" value="InterPro"/>
</dbReference>
<comment type="caution">
    <text evidence="5">The sequence shown here is derived from an EMBL/GenBank/DDBJ whole genome shotgun (WGS) entry which is preliminary data.</text>
</comment>
<dbReference type="Gene3D" id="1.10.10.10">
    <property type="entry name" value="Winged helix-like DNA-binding domain superfamily/Winged helix DNA-binding domain"/>
    <property type="match status" value="1"/>
</dbReference>
<keyword evidence="3" id="KW-0804">Transcription</keyword>
<dbReference type="InterPro" id="IPR036390">
    <property type="entry name" value="WH_DNA-bd_sf"/>
</dbReference>
<keyword evidence="2" id="KW-0238">DNA-binding</keyword>
<dbReference type="InterPro" id="IPR036388">
    <property type="entry name" value="WH-like_DNA-bd_sf"/>
</dbReference>
<dbReference type="InterPro" id="IPR011663">
    <property type="entry name" value="UTRA"/>
</dbReference>
<dbReference type="PROSITE" id="PS50949">
    <property type="entry name" value="HTH_GNTR"/>
    <property type="match status" value="1"/>
</dbReference>
<dbReference type="NCBIfam" id="TIGR02325">
    <property type="entry name" value="C_P_lyase_phnF"/>
    <property type="match status" value="1"/>
</dbReference>
<dbReference type="GO" id="GO:0003677">
    <property type="term" value="F:DNA binding"/>
    <property type="evidence" value="ECO:0007669"/>
    <property type="project" value="UniProtKB-KW"/>
</dbReference>
<dbReference type="Gene3D" id="3.40.1410.10">
    <property type="entry name" value="Chorismate lyase-like"/>
    <property type="match status" value="1"/>
</dbReference>
<dbReference type="InterPro" id="IPR028978">
    <property type="entry name" value="Chorismate_lyase_/UTRA_dom_sf"/>
</dbReference>
<evidence type="ECO:0000313" key="5">
    <source>
        <dbReference type="EMBL" id="PRY68622.1"/>
    </source>
</evidence>
<reference evidence="5 6" key="1">
    <citation type="submission" date="2018-03" db="EMBL/GenBank/DDBJ databases">
        <title>Genomic Encyclopedia of Type Strains, Phase III (KMG-III): the genomes of soil and plant-associated and newly described type strains.</title>
        <authorList>
            <person name="Whitman W."/>
        </authorList>
    </citation>
    <scope>NUCLEOTIDE SEQUENCE [LARGE SCALE GENOMIC DNA]</scope>
    <source>
        <strain evidence="5 6">CGMCC 1.12484</strain>
    </source>
</reference>